<dbReference type="RefSeq" id="WP_013277233.1">
    <property type="nucleotide sequence ID" value="NC_014378.1"/>
</dbReference>
<dbReference type="PANTHER" id="PTHR35007:SF1">
    <property type="entry name" value="PILUS ASSEMBLY PROTEIN"/>
    <property type="match status" value="1"/>
</dbReference>
<reference evidence="8 9" key="1">
    <citation type="journal article" date="2010" name="Stand. Genomic Sci.">
        <title>Complete genome sequence of Acetohalobium arabaticum type strain (Z-7288).</title>
        <authorList>
            <person name="Sikorski J."/>
            <person name="Lapidus A."/>
            <person name="Chertkov O."/>
            <person name="Lucas S."/>
            <person name="Copeland A."/>
            <person name="Glavina Del Rio T."/>
            <person name="Nolan M."/>
            <person name="Tice H."/>
            <person name="Cheng J.F."/>
            <person name="Han C."/>
            <person name="Brambilla E."/>
            <person name="Pitluck S."/>
            <person name="Liolios K."/>
            <person name="Ivanova N."/>
            <person name="Mavromatis K."/>
            <person name="Mikhailova N."/>
            <person name="Pati A."/>
            <person name="Bruce D."/>
            <person name="Detter C."/>
            <person name="Tapia R."/>
            <person name="Goodwin L."/>
            <person name="Chen A."/>
            <person name="Palaniappan K."/>
            <person name="Land M."/>
            <person name="Hauser L."/>
            <person name="Chang Y.J."/>
            <person name="Jeffries C.D."/>
            <person name="Rohde M."/>
            <person name="Goker M."/>
            <person name="Spring S."/>
            <person name="Woyke T."/>
            <person name="Bristow J."/>
            <person name="Eisen J.A."/>
            <person name="Markowitz V."/>
            <person name="Hugenholtz P."/>
            <person name="Kyrpides N.C."/>
            <person name="Klenk H.P."/>
        </authorList>
    </citation>
    <scope>NUCLEOTIDE SEQUENCE [LARGE SCALE GENOMIC DNA]</scope>
    <source>
        <strain evidence="9">ATCC 49924 / DSM 5501 / Z-7288</strain>
    </source>
</reference>
<evidence type="ECO:0000256" key="3">
    <source>
        <dbReference type="ARBA" id="ARBA00022692"/>
    </source>
</evidence>
<evidence type="ECO:0000313" key="9">
    <source>
        <dbReference type="Proteomes" id="UP000001661"/>
    </source>
</evidence>
<dbReference type="eggNOG" id="COG4965">
    <property type="taxonomic scope" value="Bacteria"/>
</dbReference>
<dbReference type="KEGG" id="aar:Acear_0237"/>
<keyword evidence="2" id="KW-1003">Cell membrane</keyword>
<dbReference type="STRING" id="574087.Acear_0237"/>
<name>D9QTM3_ACEAZ</name>
<feature type="transmembrane region" description="Helical" evidence="6">
    <location>
        <begin position="6"/>
        <end position="24"/>
    </location>
</feature>
<protein>
    <submittedName>
        <fullName evidence="8">Type II secretion system F domain protein</fullName>
    </submittedName>
</protein>
<evidence type="ECO:0000256" key="1">
    <source>
        <dbReference type="ARBA" id="ARBA00004651"/>
    </source>
</evidence>
<evidence type="ECO:0000256" key="6">
    <source>
        <dbReference type="SAM" id="Phobius"/>
    </source>
</evidence>
<dbReference type="AlphaFoldDB" id="D9QTM3"/>
<evidence type="ECO:0000313" key="8">
    <source>
        <dbReference type="EMBL" id="ADL11787.1"/>
    </source>
</evidence>
<feature type="transmembrane region" description="Helical" evidence="6">
    <location>
        <begin position="123"/>
        <end position="141"/>
    </location>
</feature>
<feature type="transmembrane region" description="Helical" evidence="6">
    <location>
        <begin position="300"/>
        <end position="319"/>
    </location>
</feature>
<comment type="subcellular location">
    <subcellularLocation>
        <location evidence="1">Cell membrane</location>
        <topology evidence="1">Multi-pass membrane protein</topology>
    </subcellularLocation>
</comment>
<dbReference type="Proteomes" id="UP000001661">
    <property type="component" value="Chromosome"/>
</dbReference>
<keyword evidence="9" id="KW-1185">Reference proteome</keyword>
<sequence length="327" mass="36064">MEIIILPAVFLVVTTAVVVSYKLLTAREAKVKERLDKYSAIEEGRIGQNTALDREEDVGERKSLKKRLLEKFNQFLTSFSLVASLEAELQKTDLPLKVSEFIIINLVSCVILGLIGILVSNNLLVPVLLLSLGLIIPYFYLKYSQKKRLDKFNEQINDSLTIISNSLKAGYSFFQALEMVAKEMPPPISEEITRVLKEMNLGASPQDALTALTDRVESDDLELVVTAVLIQRQVGGNLSEILDNISDTIRERIKIKGEIQTLTAQGRMSGLIIGLLPVGLGGMLFLISPDYMAPLFGHPLGQTMIGVGIISQILGAVLIKKIIDIEV</sequence>
<dbReference type="GO" id="GO:0005886">
    <property type="term" value="C:plasma membrane"/>
    <property type="evidence" value="ECO:0007669"/>
    <property type="project" value="UniProtKB-SubCell"/>
</dbReference>
<dbReference type="InterPro" id="IPR018076">
    <property type="entry name" value="T2SS_GspF_dom"/>
</dbReference>
<dbReference type="Gene3D" id="1.20.81.30">
    <property type="entry name" value="Type II secretion system (T2SS), domain F"/>
    <property type="match status" value="1"/>
</dbReference>
<keyword evidence="3 6" id="KW-0812">Transmembrane</keyword>
<evidence type="ECO:0000256" key="2">
    <source>
        <dbReference type="ARBA" id="ARBA00022475"/>
    </source>
</evidence>
<evidence type="ECO:0000259" key="7">
    <source>
        <dbReference type="Pfam" id="PF00482"/>
    </source>
</evidence>
<keyword evidence="4 6" id="KW-1133">Transmembrane helix</keyword>
<feature type="domain" description="Type II secretion system protein GspF" evidence="7">
    <location>
        <begin position="162"/>
        <end position="284"/>
    </location>
</feature>
<feature type="transmembrane region" description="Helical" evidence="6">
    <location>
        <begin position="98"/>
        <end position="117"/>
    </location>
</feature>
<dbReference type="OrthoDB" id="9803381at2"/>
<dbReference type="Pfam" id="PF00482">
    <property type="entry name" value="T2SSF"/>
    <property type="match status" value="1"/>
</dbReference>
<dbReference type="EMBL" id="CP002105">
    <property type="protein sequence ID" value="ADL11787.1"/>
    <property type="molecule type" value="Genomic_DNA"/>
</dbReference>
<evidence type="ECO:0000256" key="5">
    <source>
        <dbReference type="ARBA" id="ARBA00023136"/>
    </source>
</evidence>
<gene>
    <name evidence="8" type="ordered locus">Acear_0237</name>
</gene>
<evidence type="ECO:0000256" key="4">
    <source>
        <dbReference type="ARBA" id="ARBA00022989"/>
    </source>
</evidence>
<dbReference type="PANTHER" id="PTHR35007">
    <property type="entry name" value="INTEGRAL MEMBRANE PROTEIN-RELATED"/>
    <property type="match status" value="1"/>
</dbReference>
<accession>D9QTM3</accession>
<dbReference type="HOGENOM" id="CLU_064305_0_0_9"/>
<keyword evidence="5 6" id="KW-0472">Membrane</keyword>
<feature type="transmembrane region" description="Helical" evidence="6">
    <location>
        <begin position="270"/>
        <end position="288"/>
    </location>
</feature>
<proteinExistence type="predicted"/>
<dbReference type="InterPro" id="IPR042094">
    <property type="entry name" value="T2SS_GspF_sf"/>
</dbReference>
<organism evidence="8 9">
    <name type="scientific">Acetohalobium arabaticum (strain ATCC 49924 / DSM 5501 / Z-7288)</name>
    <dbReference type="NCBI Taxonomy" id="574087"/>
    <lineage>
        <taxon>Bacteria</taxon>
        <taxon>Bacillati</taxon>
        <taxon>Bacillota</taxon>
        <taxon>Clostridia</taxon>
        <taxon>Halanaerobiales</taxon>
        <taxon>Halobacteroidaceae</taxon>
        <taxon>Acetohalobium</taxon>
    </lineage>
</organism>